<name>A0A2Z6Q9M5_9GLOM</name>
<proteinExistence type="predicted"/>
<evidence type="ECO:0000313" key="1">
    <source>
        <dbReference type="EMBL" id="GBB86833.1"/>
    </source>
</evidence>
<reference evidence="1 3" key="1">
    <citation type="submission" date="2017-11" db="EMBL/GenBank/DDBJ databases">
        <title>The genome of Rhizophagus clarus HR1 reveals common genetic basis of auxotrophy among arbuscular mycorrhizal fungi.</title>
        <authorList>
            <person name="Kobayashi Y."/>
        </authorList>
    </citation>
    <scope>NUCLEOTIDE SEQUENCE [LARGE SCALE GENOMIC DNA]</scope>
    <source>
        <strain evidence="1 3">HR1</strain>
    </source>
</reference>
<evidence type="ECO:0000313" key="3">
    <source>
        <dbReference type="Proteomes" id="UP000247702"/>
    </source>
</evidence>
<comment type="caution">
    <text evidence="1">The sequence shown here is derived from an EMBL/GenBank/DDBJ whole genome shotgun (WGS) entry which is preliminary data.</text>
</comment>
<protein>
    <submittedName>
        <fullName evidence="1">Uncharacterized protein</fullName>
    </submittedName>
</protein>
<evidence type="ECO:0000313" key="2">
    <source>
        <dbReference type="EMBL" id="GES83166.1"/>
    </source>
</evidence>
<reference evidence="2" key="2">
    <citation type="submission" date="2019-10" db="EMBL/GenBank/DDBJ databases">
        <title>Conservation and host-specific expression of non-tandemly repeated heterogenous ribosome RNA gene in arbuscular mycorrhizal fungi.</title>
        <authorList>
            <person name="Maeda T."/>
            <person name="Kobayashi Y."/>
            <person name="Nakagawa T."/>
            <person name="Ezawa T."/>
            <person name="Yamaguchi K."/>
            <person name="Bino T."/>
            <person name="Nishimoto Y."/>
            <person name="Shigenobu S."/>
            <person name="Kawaguchi M."/>
        </authorList>
    </citation>
    <scope>NUCLEOTIDE SEQUENCE</scope>
    <source>
        <strain evidence="2">HR1</strain>
    </source>
</reference>
<keyword evidence="3" id="KW-1185">Reference proteome</keyword>
<dbReference type="EMBL" id="BEXD01000368">
    <property type="protein sequence ID" value="GBB86833.1"/>
    <property type="molecule type" value="Genomic_DNA"/>
</dbReference>
<dbReference type="EMBL" id="BLAL01000066">
    <property type="protein sequence ID" value="GES83166.1"/>
    <property type="molecule type" value="Genomic_DNA"/>
</dbReference>
<accession>A0A2Z6Q9M5</accession>
<dbReference type="OrthoDB" id="2436105at2759"/>
<dbReference type="Proteomes" id="UP000615446">
    <property type="component" value="Unassembled WGS sequence"/>
</dbReference>
<dbReference type="Proteomes" id="UP000247702">
    <property type="component" value="Unassembled WGS sequence"/>
</dbReference>
<sequence length="85" mass="9673">MVKRLERDVKSLETELENLDECVDRETVVDLIHEIVPSLINKKSKGSAYSFKSSEESDSDDTHVIKKRKDVAYALAPLVKQGKRI</sequence>
<gene>
    <name evidence="2" type="ORF">RCL2_001032900</name>
    <name evidence="1" type="ORF">RclHR1_13290001</name>
</gene>
<dbReference type="AlphaFoldDB" id="A0A2Z6Q9M5"/>
<organism evidence="1 3">
    <name type="scientific">Rhizophagus clarus</name>
    <dbReference type="NCBI Taxonomy" id="94130"/>
    <lineage>
        <taxon>Eukaryota</taxon>
        <taxon>Fungi</taxon>
        <taxon>Fungi incertae sedis</taxon>
        <taxon>Mucoromycota</taxon>
        <taxon>Glomeromycotina</taxon>
        <taxon>Glomeromycetes</taxon>
        <taxon>Glomerales</taxon>
        <taxon>Glomeraceae</taxon>
        <taxon>Rhizophagus</taxon>
    </lineage>
</organism>